<evidence type="ECO:0000313" key="2">
    <source>
        <dbReference type="Proteomes" id="UP000248863"/>
    </source>
</evidence>
<sequence>MKLGQQANDLYARGDTQSLEAAVALYRKALALVPPDRLPIPWALTQNDLGNSLSALGEIDPDSAYLKAAQVAYERALTVLTLETRPLDWALTSTNLGTVLILLGKRESGPDTLRRAINVLQVVADFSGFLDSEQGGSPLNVPAIHQNLGLALTGLGERDSRDSGLRLLARAVTAFEKARDRAEPKSMQWAVIQSNLGLALLRLGERMNDRDVLARAVAAHRAARDVHRREDYPVDWAQSQANLALSLAALGERENGTKSLEDAVEAYRLVLKIETPETMPHRWAIAQNDFGTILVSLGRRQQSGARLEEAIAAFRSALTKLDPRSPQWARTHQSLKEAQELRSRFN</sequence>
<evidence type="ECO:0000313" key="1">
    <source>
        <dbReference type="EMBL" id="RAI36266.1"/>
    </source>
</evidence>
<reference evidence="1 2" key="1">
    <citation type="submission" date="2017-07" db="EMBL/GenBank/DDBJ databases">
        <title>Draft Genome Sequences of Select Purple Nonsulfur Bacteria.</title>
        <authorList>
            <person name="Lasarre B."/>
            <person name="Mckinlay J.B."/>
        </authorList>
    </citation>
    <scope>NUCLEOTIDE SEQUENCE [LARGE SCALE GENOMIC DNA]</scope>
    <source>
        <strain evidence="1 2">DSM 11907</strain>
    </source>
</reference>
<organism evidence="1 2">
    <name type="scientific">Rhodoplanes elegans</name>
    <dbReference type="NCBI Taxonomy" id="29408"/>
    <lineage>
        <taxon>Bacteria</taxon>
        <taxon>Pseudomonadati</taxon>
        <taxon>Pseudomonadota</taxon>
        <taxon>Alphaproteobacteria</taxon>
        <taxon>Hyphomicrobiales</taxon>
        <taxon>Nitrobacteraceae</taxon>
        <taxon>Rhodoplanes</taxon>
    </lineage>
</organism>
<dbReference type="SUPFAM" id="SSF48452">
    <property type="entry name" value="TPR-like"/>
    <property type="match status" value="2"/>
</dbReference>
<comment type="caution">
    <text evidence="1">The sequence shown here is derived from an EMBL/GenBank/DDBJ whole genome shotgun (WGS) entry which is preliminary data.</text>
</comment>
<gene>
    <name evidence="1" type="ORF">CH338_17845</name>
</gene>
<dbReference type="AlphaFoldDB" id="A0A327KE05"/>
<proteinExistence type="predicted"/>
<name>A0A327KE05_9BRAD</name>
<accession>A0A327KE05</accession>
<dbReference type="Gene3D" id="1.25.40.10">
    <property type="entry name" value="Tetratricopeptide repeat domain"/>
    <property type="match status" value="3"/>
</dbReference>
<protein>
    <recommendedName>
        <fullName evidence="3">MalT-like TPR region domain-containing protein</fullName>
    </recommendedName>
</protein>
<keyword evidence="2" id="KW-1185">Reference proteome</keyword>
<dbReference type="Proteomes" id="UP000248863">
    <property type="component" value="Unassembled WGS sequence"/>
</dbReference>
<dbReference type="EMBL" id="NPEU01000225">
    <property type="protein sequence ID" value="RAI36266.1"/>
    <property type="molecule type" value="Genomic_DNA"/>
</dbReference>
<dbReference type="InterPro" id="IPR011990">
    <property type="entry name" value="TPR-like_helical_dom_sf"/>
</dbReference>
<evidence type="ECO:0008006" key="3">
    <source>
        <dbReference type="Google" id="ProtNLM"/>
    </source>
</evidence>